<dbReference type="Proteomes" id="UP000326202">
    <property type="component" value="Chromosome"/>
</dbReference>
<evidence type="ECO:0000313" key="2">
    <source>
        <dbReference type="EMBL" id="QEX14923.1"/>
    </source>
</evidence>
<evidence type="ECO:0000313" key="3">
    <source>
        <dbReference type="Proteomes" id="UP000326202"/>
    </source>
</evidence>
<dbReference type="KEGG" id="htq:FRZ44_01990"/>
<dbReference type="AlphaFoldDB" id="A0A5J6MCC0"/>
<name>A0A5J6MCC0_9PROT</name>
<feature type="compositionally biased region" description="Basic and acidic residues" evidence="1">
    <location>
        <begin position="28"/>
        <end position="39"/>
    </location>
</feature>
<protein>
    <submittedName>
        <fullName evidence="2">Uncharacterized protein</fullName>
    </submittedName>
</protein>
<feature type="region of interest" description="Disordered" evidence="1">
    <location>
        <begin position="28"/>
        <end position="93"/>
    </location>
</feature>
<reference evidence="2 3" key="1">
    <citation type="submission" date="2019-08" db="EMBL/GenBank/DDBJ databases">
        <title>Hyperibacter terrae gen. nov., sp. nov. and Hyperibacter viscosus sp. nov., two new members in the family Rhodospirillaceae isolated from the rhizosphere of Hypericum perforatum.</title>
        <authorList>
            <person name="Noviana Z."/>
        </authorList>
    </citation>
    <scope>NUCLEOTIDE SEQUENCE [LARGE SCALE GENOMIC DNA]</scope>
    <source>
        <strain evidence="2 3">R5913</strain>
    </source>
</reference>
<gene>
    <name evidence="2" type="ORF">FRZ44_01990</name>
</gene>
<evidence type="ECO:0000256" key="1">
    <source>
        <dbReference type="SAM" id="MobiDB-lite"/>
    </source>
</evidence>
<dbReference type="EMBL" id="CP042906">
    <property type="protein sequence ID" value="QEX14923.1"/>
    <property type="molecule type" value="Genomic_DNA"/>
</dbReference>
<organism evidence="2 3">
    <name type="scientific">Hypericibacter terrae</name>
    <dbReference type="NCBI Taxonomy" id="2602015"/>
    <lineage>
        <taxon>Bacteria</taxon>
        <taxon>Pseudomonadati</taxon>
        <taxon>Pseudomonadota</taxon>
        <taxon>Alphaproteobacteria</taxon>
        <taxon>Rhodospirillales</taxon>
        <taxon>Dongiaceae</taxon>
        <taxon>Hypericibacter</taxon>
    </lineage>
</organism>
<proteinExistence type="predicted"/>
<keyword evidence="3" id="KW-1185">Reference proteome</keyword>
<sequence length="93" mass="9974">MESSLCRLLLVEQRVGNVVAVTGNTGERGRRMQERDHKTARSRTLLGDQEAGNVSTGRKHGAGIEHGAGRQSRGRAARGLEADGKRALRQIGG</sequence>
<accession>A0A5J6MCC0</accession>